<feature type="transmembrane region" description="Helical" evidence="7">
    <location>
        <begin position="573"/>
        <end position="592"/>
    </location>
</feature>
<dbReference type="SUPFAM" id="SSF103473">
    <property type="entry name" value="MFS general substrate transporter"/>
    <property type="match status" value="1"/>
</dbReference>
<keyword evidence="10" id="KW-1185">Reference proteome</keyword>
<dbReference type="Proteomes" id="UP000327013">
    <property type="component" value="Unassembled WGS sequence"/>
</dbReference>
<evidence type="ECO:0000256" key="1">
    <source>
        <dbReference type="ARBA" id="ARBA00004141"/>
    </source>
</evidence>
<feature type="domain" description="Major facilitator superfamily (MFS) profile" evidence="8">
    <location>
        <begin position="84"/>
        <end position="525"/>
    </location>
</feature>
<keyword evidence="2" id="KW-0813">Transport</keyword>
<feature type="compositionally biased region" description="Polar residues" evidence="6">
    <location>
        <begin position="15"/>
        <end position="25"/>
    </location>
</feature>
<keyword evidence="5 7" id="KW-0472">Membrane</keyword>
<feature type="transmembrane region" description="Helical" evidence="7">
    <location>
        <begin position="309"/>
        <end position="326"/>
    </location>
</feature>
<dbReference type="InterPro" id="IPR020846">
    <property type="entry name" value="MFS_dom"/>
</dbReference>
<evidence type="ECO:0000256" key="7">
    <source>
        <dbReference type="SAM" id="Phobius"/>
    </source>
</evidence>
<evidence type="ECO:0000259" key="8">
    <source>
        <dbReference type="PROSITE" id="PS50850"/>
    </source>
</evidence>
<protein>
    <recommendedName>
        <fullName evidence="8">Major facilitator superfamily (MFS) profile domain-containing protein</fullName>
    </recommendedName>
</protein>
<dbReference type="OrthoDB" id="10021397at2759"/>
<evidence type="ECO:0000256" key="2">
    <source>
        <dbReference type="ARBA" id="ARBA00022448"/>
    </source>
</evidence>
<feature type="transmembrane region" description="Helical" evidence="7">
    <location>
        <begin position="119"/>
        <end position="141"/>
    </location>
</feature>
<reference evidence="9 10" key="1">
    <citation type="submission" date="2019-06" db="EMBL/GenBank/DDBJ databases">
        <title>A chromosomal-level reference genome of Carpinus fangiana (Coryloideae, Betulaceae).</title>
        <authorList>
            <person name="Yang X."/>
            <person name="Wang Z."/>
            <person name="Zhang L."/>
            <person name="Hao G."/>
            <person name="Liu J."/>
            <person name="Yang Y."/>
        </authorList>
    </citation>
    <scope>NUCLEOTIDE SEQUENCE [LARGE SCALE GENOMIC DNA]</scope>
    <source>
        <strain evidence="9">Cfa_2016G</strain>
        <tissue evidence="9">Leaf</tissue>
    </source>
</reference>
<feature type="region of interest" description="Disordered" evidence="6">
    <location>
        <begin position="1"/>
        <end position="56"/>
    </location>
</feature>
<dbReference type="Gene3D" id="1.20.1250.20">
    <property type="entry name" value="MFS general substrate transporter like domains"/>
    <property type="match status" value="1"/>
</dbReference>
<accession>A0A5N6KNZ0</accession>
<feature type="transmembrane region" description="Helical" evidence="7">
    <location>
        <begin position="148"/>
        <end position="168"/>
    </location>
</feature>
<dbReference type="AlphaFoldDB" id="A0A5N6KNZ0"/>
<comment type="caution">
    <text evidence="9">The sequence shown here is derived from an EMBL/GenBank/DDBJ whole genome shotgun (WGS) entry which is preliminary data.</text>
</comment>
<evidence type="ECO:0000313" key="10">
    <source>
        <dbReference type="Proteomes" id="UP000327013"/>
    </source>
</evidence>
<evidence type="ECO:0000313" key="9">
    <source>
        <dbReference type="EMBL" id="KAB8336981.1"/>
    </source>
</evidence>
<feature type="transmembrane region" description="Helical" evidence="7">
    <location>
        <begin position="234"/>
        <end position="257"/>
    </location>
</feature>
<dbReference type="InterPro" id="IPR036259">
    <property type="entry name" value="MFS_trans_sf"/>
</dbReference>
<feature type="transmembrane region" description="Helical" evidence="7">
    <location>
        <begin position="82"/>
        <end position="99"/>
    </location>
</feature>
<dbReference type="PANTHER" id="PTHR23501:SF109">
    <property type="entry name" value="MAJOR FACILITATOR SUPERFAMILY (MFS) PROFILE DOMAIN-CONTAINING PROTEIN-RELATED"/>
    <property type="match status" value="1"/>
</dbReference>
<feature type="transmembrane region" description="Helical" evidence="7">
    <location>
        <begin position="388"/>
        <end position="408"/>
    </location>
</feature>
<dbReference type="PROSITE" id="PS50850">
    <property type="entry name" value="MFS"/>
    <property type="match status" value="1"/>
</dbReference>
<keyword evidence="3 7" id="KW-0812">Transmembrane</keyword>
<feature type="transmembrane region" description="Helical" evidence="7">
    <location>
        <begin position="174"/>
        <end position="195"/>
    </location>
</feature>
<proteinExistence type="predicted"/>
<evidence type="ECO:0000256" key="5">
    <source>
        <dbReference type="ARBA" id="ARBA00023136"/>
    </source>
</evidence>
<sequence length="607" mass="65696">MADTQPPAAPAANPTNGSGSDSSPARSHEGDKEKDKPEDLETVHTNERVGSHENYYEKGGLRTEGDGLDHVGAHQKVSLKTWGAIVAMMFLWTESQIPLYLFGGVPPEIYGDIGGVDRWIWMVIGNLVSLAAICPFVGALSDLFGRRYLAMIGSVLIIIGMIVCATAANMNNMIAGMTIAGGGAGINELISIAGTAELVPTAKRGPYVALVIFSILPWTPAVMYAQLIHRSSSWRYIGLLCAVWAFAGLVFTALFYWPPPRLNSEGYSKKKTLQRIDWVGGLLSISGALLFLMGLQWGSQQYPYKSTHVLVPLILGGILIICFVLWEWKGAKHPMVPKRLGQNPRVLALTLVITFFSGGSFIGLLFFWPTQAFNVYGNDPVGVGLRGLPIGLGILFGAVLCLVLIGVTKGRIRELMIFFTAVMTAGTGAMSVGEVWNLHTMYGLVVLASIGVGGVIVPCTVITTIICPDDLVATITALTLSIRILGGAVGFTIFYNVFYRKLFPAVTEIVGIKAIAQQLLILDRPLVTKMATLAANAQFAELKNITDGFKYTPYAYPIIIEATQAAMAKAYKWPYYIQIAFGGLSFICACFLGDIKKYMDDHVAVVY</sequence>
<feature type="compositionally biased region" description="Basic and acidic residues" evidence="6">
    <location>
        <begin position="26"/>
        <end position="56"/>
    </location>
</feature>
<feature type="transmembrane region" description="Helical" evidence="7">
    <location>
        <begin position="478"/>
        <end position="498"/>
    </location>
</feature>
<dbReference type="GO" id="GO:0022857">
    <property type="term" value="F:transmembrane transporter activity"/>
    <property type="evidence" value="ECO:0007669"/>
    <property type="project" value="InterPro"/>
</dbReference>
<dbReference type="InterPro" id="IPR010573">
    <property type="entry name" value="MFS_Str1/Tri12-like"/>
</dbReference>
<dbReference type="FunFam" id="1.20.1250.20:FF:000784">
    <property type="entry name" value="MFS drug efflux pump"/>
    <property type="match status" value="1"/>
</dbReference>
<feature type="transmembrane region" description="Helical" evidence="7">
    <location>
        <begin position="442"/>
        <end position="466"/>
    </location>
</feature>
<keyword evidence="4 7" id="KW-1133">Transmembrane helix</keyword>
<dbReference type="Pfam" id="PF06609">
    <property type="entry name" value="TRI12"/>
    <property type="match status" value="1"/>
</dbReference>
<evidence type="ECO:0000256" key="3">
    <source>
        <dbReference type="ARBA" id="ARBA00022692"/>
    </source>
</evidence>
<evidence type="ECO:0000256" key="6">
    <source>
        <dbReference type="SAM" id="MobiDB-lite"/>
    </source>
</evidence>
<dbReference type="PROSITE" id="PS00216">
    <property type="entry name" value="SUGAR_TRANSPORT_1"/>
    <property type="match status" value="1"/>
</dbReference>
<organism evidence="9 10">
    <name type="scientific">Carpinus fangiana</name>
    <dbReference type="NCBI Taxonomy" id="176857"/>
    <lineage>
        <taxon>Eukaryota</taxon>
        <taxon>Viridiplantae</taxon>
        <taxon>Streptophyta</taxon>
        <taxon>Embryophyta</taxon>
        <taxon>Tracheophyta</taxon>
        <taxon>Spermatophyta</taxon>
        <taxon>Magnoliopsida</taxon>
        <taxon>eudicotyledons</taxon>
        <taxon>Gunneridae</taxon>
        <taxon>Pentapetalae</taxon>
        <taxon>rosids</taxon>
        <taxon>fabids</taxon>
        <taxon>Fagales</taxon>
        <taxon>Betulaceae</taxon>
        <taxon>Carpinus</taxon>
    </lineage>
</organism>
<dbReference type="InterPro" id="IPR005829">
    <property type="entry name" value="Sugar_transporter_CS"/>
</dbReference>
<comment type="subcellular location">
    <subcellularLocation>
        <location evidence="1">Membrane</location>
        <topology evidence="1">Multi-pass membrane protein</topology>
    </subcellularLocation>
</comment>
<name>A0A5N6KNZ0_9ROSI</name>
<dbReference type="EMBL" id="VIBQ01000009">
    <property type="protein sequence ID" value="KAB8336981.1"/>
    <property type="molecule type" value="Genomic_DNA"/>
</dbReference>
<feature type="transmembrane region" description="Helical" evidence="7">
    <location>
        <begin position="207"/>
        <end position="228"/>
    </location>
</feature>
<feature type="transmembrane region" description="Helical" evidence="7">
    <location>
        <begin position="346"/>
        <end position="368"/>
    </location>
</feature>
<dbReference type="PANTHER" id="PTHR23501">
    <property type="entry name" value="MAJOR FACILITATOR SUPERFAMILY"/>
    <property type="match status" value="1"/>
</dbReference>
<evidence type="ECO:0000256" key="4">
    <source>
        <dbReference type="ARBA" id="ARBA00022989"/>
    </source>
</evidence>
<dbReference type="GO" id="GO:0005886">
    <property type="term" value="C:plasma membrane"/>
    <property type="evidence" value="ECO:0007669"/>
    <property type="project" value="TreeGrafter"/>
</dbReference>
<gene>
    <name evidence="9" type="ORF">FH972_021285</name>
</gene>
<feature type="transmembrane region" description="Helical" evidence="7">
    <location>
        <begin position="278"/>
        <end position="297"/>
    </location>
</feature>